<comment type="caution">
    <text evidence="1">The sequence shown here is derived from an EMBL/GenBank/DDBJ whole genome shotgun (WGS) entry which is preliminary data.</text>
</comment>
<evidence type="ECO:0000313" key="2">
    <source>
        <dbReference type="Proteomes" id="UP000011223"/>
    </source>
</evidence>
<gene>
    <name evidence="1" type="ORF">D515_03974</name>
</gene>
<proteinExistence type="predicted"/>
<dbReference type="Proteomes" id="UP000011223">
    <property type="component" value="Unassembled WGS sequence"/>
</dbReference>
<accession>R1I9I2</accession>
<protein>
    <submittedName>
        <fullName evidence="1">Uncharacterized protein</fullName>
    </submittedName>
</protein>
<dbReference type="AlphaFoldDB" id="R1I9I2"/>
<evidence type="ECO:0000313" key="1">
    <source>
        <dbReference type="EMBL" id="EOD77381.1"/>
    </source>
</evidence>
<keyword evidence="2" id="KW-1185">Reference proteome</keyword>
<organism evidence="1 2">
    <name type="scientific">Grimontia indica</name>
    <dbReference type="NCBI Taxonomy" id="1056512"/>
    <lineage>
        <taxon>Bacteria</taxon>
        <taxon>Pseudomonadati</taxon>
        <taxon>Pseudomonadota</taxon>
        <taxon>Gammaproteobacteria</taxon>
        <taxon>Vibrionales</taxon>
        <taxon>Vibrionaceae</taxon>
        <taxon>Grimontia</taxon>
    </lineage>
</organism>
<reference evidence="1 2" key="1">
    <citation type="journal article" date="2014" name="PLoS ONE">
        <title>Grimontia indica AK16(T), sp. nov., Isolated from a Seawater Sample Reports the Presence of Pathogenic Genes Similar to Vibrio Genus.</title>
        <authorList>
            <person name="Singh A."/>
            <person name="Vaidya B."/>
            <person name="Khatri I."/>
            <person name="Srinivas T.N."/>
            <person name="Subramanian S."/>
            <person name="Korpole S."/>
            <person name="Pinnaka A.K."/>
        </authorList>
    </citation>
    <scope>NUCLEOTIDE SEQUENCE [LARGE SCALE GENOMIC DNA]</scope>
    <source>
        <strain evidence="1 2">AK16</strain>
    </source>
</reference>
<name>R1I9I2_9GAMM</name>
<sequence>MPLAVCLAQQRQRISKPSTKLKKRPEDEPGVFVFPLYQSQ</sequence>
<dbReference type="EMBL" id="ANFM02000055">
    <property type="protein sequence ID" value="EOD77381.1"/>
    <property type="molecule type" value="Genomic_DNA"/>
</dbReference>